<keyword evidence="4" id="KW-0238">DNA-binding</keyword>
<protein>
    <submittedName>
        <fullName evidence="7">Acetoin catabolism regulatory protein</fullName>
    </submittedName>
</protein>
<dbReference type="SUPFAM" id="SSF52540">
    <property type="entry name" value="P-loop containing nucleoside triphosphate hydrolases"/>
    <property type="match status" value="1"/>
</dbReference>
<evidence type="ECO:0000256" key="1">
    <source>
        <dbReference type="ARBA" id="ARBA00022741"/>
    </source>
</evidence>
<dbReference type="InterPro" id="IPR002078">
    <property type="entry name" value="Sigma_54_int"/>
</dbReference>
<dbReference type="PROSITE" id="PS00675">
    <property type="entry name" value="SIGMA54_INTERACT_1"/>
    <property type="match status" value="1"/>
</dbReference>
<dbReference type="EMBL" id="CYTK01000011">
    <property type="protein sequence ID" value="CUJ68894.1"/>
    <property type="molecule type" value="Genomic_DNA"/>
</dbReference>
<dbReference type="Gene3D" id="3.40.50.300">
    <property type="entry name" value="P-loop containing nucleotide triphosphate hydrolases"/>
    <property type="match status" value="1"/>
</dbReference>
<keyword evidence="2" id="KW-0067">ATP-binding</keyword>
<dbReference type="InterPro" id="IPR027417">
    <property type="entry name" value="P-loop_NTPase"/>
</dbReference>
<dbReference type="PROSITE" id="PS50045">
    <property type="entry name" value="SIGMA54_INTERACT_4"/>
    <property type="match status" value="1"/>
</dbReference>
<dbReference type="InterPro" id="IPR003018">
    <property type="entry name" value="GAF"/>
</dbReference>
<dbReference type="PANTHER" id="PTHR32071:SF77">
    <property type="entry name" value="TRANSCRIPTIONAL REGULATORY PROTEIN"/>
    <property type="match status" value="1"/>
</dbReference>
<dbReference type="PROSITE" id="PS00676">
    <property type="entry name" value="SIGMA54_INTERACT_2"/>
    <property type="match status" value="1"/>
</dbReference>
<evidence type="ECO:0000313" key="7">
    <source>
        <dbReference type="EMBL" id="CUJ68894.1"/>
    </source>
</evidence>
<dbReference type="CDD" id="cd00009">
    <property type="entry name" value="AAA"/>
    <property type="match status" value="1"/>
</dbReference>
<keyword evidence="1" id="KW-0547">Nucleotide-binding</keyword>
<keyword evidence="5" id="KW-0804">Transcription</keyword>
<evidence type="ECO:0000256" key="2">
    <source>
        <dbReference type="ARBA" id="ARBA00022840"/>
    </source>
</evidence>
<sequence length="643" mass="70533">MGQSDLRMSRNDFWRTIISKSHARCEGVAGRESRMDTTSFDSPCRLNAAIKKSHTLLTYAAATVDNAYELVEGTGSAIAVTGPDGTILFSRSDSKLQDPYGDSLFEPGTCWSEAKRGTNAIGICLIERAGICVHQDEHYLEVLQSYSTCAVPIFDHQGSISGVLAVLSKCESNQLHTIGFIRTAALLVENRMLIGQMFGKNVLIFHPEKNNIETIKQCIAVFAEDGGLVGLNSSARNYLGLSSVDSSSLRFSDIFLTPFQIARERVDNVARELVQLTLVDGRRVFVDWNCRGSTYGQALVPLGESALRPNLVPSRPKVGELKLADLDTGDSQVRRSIEKAQRIIGLDLPLLIEGESGVGKEMFTRAFHNSGPRARGPFVAVNCAAIPEGLIESELFGYEEGAFTGAKRRGSVGRIVQANGGTLFLDEIGDMPLQLQGRLLRVLQERQVFPLGGTKPIGVDFSLICATHRNLHSEIRQGRFREDLYYRLNGLRVHLPALREREDLVRLVKLTAEAEGGGAPVEITPEVMEAFKRAKWPGNIRQLQMLLRTAVALAGPGNPITMEHLPDEFADAIDITEALGSASEFPPKYPAQAHLRQLAEIELVAIRRAIGEANGNISEAARMLGISRKTLYRKLEKIEAVQV</sequence>
<dbReference type="FunFam" id="3.40.50.300:FF:000006">
    <property type="entry name" value="DNA-binding transcriptional regulator NtrC"/>
    <property type="match status" value="1"/>
</dbReference>
<comment type="caution">
    <text evidence="7">The sequence shown here is derived from an EMBL/GenBank/DDBJ whole genome shotgun (WGS) entry which is preliminary data.</text>
</comment>
<dbReference type="GO" id="GO:0043565">
    <property type="term" value="F:sequence-specific DNA binding"/>
    <property type="evidence" value="ECO:0007669"/>
    <property type="project" value="InterPro"/>
</dbReference>
<dbReference type="Gene3D" id="3.30.450.40">
    <property type="match status" value="1"/>
</dbReference>
<feature type="domain" description="Sigma-54 factor interaction" evidence="6">
    <location>
        <begin position="326"/>
        <end position="552"/>
    </location>
</feature>
<evidence type="ECO:0000256" key="4">
    <source>
        <dbReference type="ARBA" id="ARBA00023125"/>
    </source>
</evidence>
<dbReference type="Gene3D" id="1.10.8.60">
    <property type="match status" value="1"/>
</dbReference>
<dbReference type="InterPro" id="IPR025943">
    <property type="entry name" value="Sigma_54_int_dom_ATP-bd_2"/>
</dbReference>
<dbReference type="Proteomes" id="UP000044098">
    <property type="component" value="Unassembled WGS sequence"/>
</dbReference>
<dbReference type="PRINTS" id="PR01590">
    <property type="entry name" value="HTHFIS"/>
</dbReference>
<accession>A0AAD2KLR7</accession>
<keyword evidence="3" id="KW-0805">Transcription regulation</keyword>
<evidence type="ECO:0000256" key="3">
    <source>
        <dbReference type="ARBA" id="ARBA00023015"/>
    </source>
</evidence>
<dbReference type="Gene3D" id="1.10.10.60">
    <property type="entry name" value="Homeodomain-like"/>
    <property type="match status" value="1"/>
</dbReference>
<evidence type="ECO:0000256" key="5">
    <source>
        <dbReference type="ARBA" id="ARBA00023163"/>
    </source>
</evidence>
<dbReference type="SUPFAM" id="SSF46689">
    <property type="entry name" value="Homeodomain-like"/>
    <property type="match status" value="1"/>
</dbReference>
<dbReference type="SMART" id="SM00382">
    <property type="entry name" value="AAA"/>
    <property type="match status" value="1"/>
</dbReference>
<evidence type="ECO:0000259" key="6">
    <source>
        <dbReference type="PROSITE" id="PS50045"/>
    </source>
</evidence>
<dbReference type="Pfam" id="PF01590">
    <property type="entry name" value="GAF"/>
    <property type="match status" value="1"/>
</dbReference>
<dbReference type="GO" id="GO:0006355">
    <property type="term" value="P:regulation of DNA-templated transcription"/>
    <property type="evidence" value="ECO:0007669"/>
    <property type="project" value="InterPro"/>
</dbReference>
<dbReference type="AlphaFoldDB" id="A0AAD2KLR7"/>
<dbReference type="InterPro" id="IPR002197">
    <property type="entry name" value="HTH_Fis"/>
</dbReference>
<reference evidence="7 8" key="1">
    <citation type="submission" date="2015-09" db="EMBL/GenBank/DDBJ databases">
        <authorList>
            <consortium name="Pathogen Informatics"/>
        </authorList>
    </citation>
    <scope>NUCLEOTIDE SEQUENCE [LARGE SCALE GENOMIC DNA]</scope>
    <source>
        <strain evidence="7 8">2789STDY5608625</strain>
    </source>
</reference>
<evidence type="ECO:0000313" key="8">
    <source>
        <dbReference type="Proteomes" id="UP000044098"/>
    </source>
</evidence>
<dbReference type="RefSeq" id="WP_181953352.1">
    <property type="nucleotide sequence ID" value="NZ_CYTK01000011.1"/>
</dbReference>
<dbReference type="PANTHER" id="PTHR32071">
    <property type="entry name" value="TRANSCRIPTIONAL REGULATORY PROTEIN"/>
    <property type="match status" value="1"/>
</dbReference>
<dbReference type="InterPro" id="IPR029016">
    <property type="entry name" value="GAF-like_dom_sf"/>
</dbReference>
<name>A0AAD2KLR7_ACHAE</name>
<proteinExistence type="predicted"/>
<gene>
    <name evidence="7" type="primary">acoR_3</name>
    <name evidence="7" type="ORF">ERS370000_05287</name>
</gene>
<dbReference type="InterPro" id="IPR009057">
    <property type="entry name" value="Homeodomain-like_sf"/>
</dbReference>
<dbReference type="Pfam" id="PF00158">
    <property type="entry name" value="Sigma54_activat"/>
    <property type="match status" value="1"/>
</dbReference>
<dbReference type="Pfam" id="PF25601">
    <property type="entry name" value="AAA_lid_14"/>
    <property type="match status" value="1"/>
</dbReference>
<dbReference type="InterPro" id="IPR025662">
    <property type="entry name" value="Sigma_54_int_dom_ATP-bd_1"/>
</dbReference>
<organism evidence="7 8">
    <name type="scientific">Achromobacter aegrifaciens</name>
    <dbReference type="NCBI Taxonomy" id="1287736"/>
    <lineage>
        <taxon>Bacteria</taxon>
        <taxon>Pseudomonadati</taxon>
        <taxon>Pseudomonadota</taxon>
        <taxon>Betaproteobacteria</taxon>
        <taxon>Burkholderiales</taxon>
        <taxon>Alcaligenaceae</taxon>
        <taxon>Achromobacter</taxon>
    </lineage>
</organism>
<dbReference type="GO" id="GO:0005524">
    <property type="term" value="F:ATP binding"/>
    <property type="evidence" value="ECO:0007669"/>
    <property type="project" value="UniProtKB-KW"/>
</dbReference>
<dbReference type="Pfam" id="PF02954">
    <property type="entry name" value="HTH_8"/>
    <property type="match status" value="1"/>
</dbReference>
<dbReference type="InterPro" id="IPR003593">
    <property type="entry name" value="AAA+_ATPase"/>
</dbReference>
<dbReference type="InterPro" id="IPR058031">
    <property type="entry name" value="AAA_lid_NorR"/>
</dbReference>